<organism evidence="2 3">
    <name type="scientific">Bicyclus anynana</name>
    <name type="common">Squinting bush brown butterfly</name>
    <dbReference type="NCBI Taxonomy" id="110368"/>
    <lineage>
        <taxon>Eukaryota</taxon>
        <taxon>Metazoa</taxon>
        <taxon>Ecdysozoa</taxon>
        <taxon>Arthropoda</taxon>
        <taxon>Hexapoda</taxon>
        <taxon>Insecta</taxon>
        <taxon>Pterygota</taxon>
        <taxon>Neoptera</taxon>
        <taxon>Endopterygota</taxon>
        <taxon>Lepidoptera</taxon>
        <taxon>Glossata</taxon>
        <taxon>Ditrysia</taxon>
        <taxon>Papilionoidea</taxon>
        <taxon>Nymphalidae</taxon>
        <taxon>Satyrinae</taxon>
        <taxon>Satyrini</taxon>
        <taxon>Mycalesina</taxon>
        <taxon>Bicyclus</taxon>
    </lineage>
</organism>
<feature type="region of interest" description="Disordered" evidence="1">
    <location>
        <begin position="1"/>
        <end position="26"/>
    </location>
</feature>
<dbReference type="RefSeq" id="XP_023934179.2">
    <property type="nucleotide sequence ID" value="XM_024078411.2"/>
</dbReference>
<evidence type="ECO:0000313" key="2">
    <source>
        <dbReference type="Proteomes" id="UP001652582"/>
    </source>
</evidence>
<accession>A0A6J1MIL0</accession>
<dbReference type="AlphaFoldDB" id="A0A6J1MIL0"/>
<evidence type="ECO:0000313" key="3">
    <source>
        <dbReference type="RefSeq" id="XP_023934179.2"/>
    </source>
</evidence>
<reference evidence="3" key="1">
    <citation type="submission" date="2025-08" db="UniProtKB">
        <authorList>
            <consortium name="RefSeq"/>
        </authorList>
    </citation>
    <scope>IDENTIFICATION</scope>
</reference>
<evidence type="ECO:0000256" key="1">
    <source>
        <dbReference type="SAM" id="MobiDB-lite"/>
    </source>
</evidence>
<gene>
    <name evidence="3" type="primary">LOC112043131</name>
</gene>
<dbReference type="GeneID" id="112043131"/>
<dbReference type="KEGG" id="bany:112043131"/>
<protein>
    <submittedName>
        <fullName evidence="3">Uncharacterized protein LOC112043131</fullName>
    </submittedName>
</protein>
<keyword evidence="2" id="KW-1185">Reference proteome</keyword>
<name>A0A6J1MIL0_BICAN</name>
<sequence length="476" mass="53943">MSDELTSQSDTSSEDSEPMNNEIIPVLSTNGSPRSAGCVKLSLDDHIRAFLKKENLDRQFECLNCSSELMDKVVSNYLIVKQIMSNMHWRDKLLCKQVCTTWHSAVQALRREQLAPMDFSMDSLLSSSIWATSSDLVNEPLVVMTFVNGAGLSMIRLCQSIYPPPCSVPCFDVHNLLDAIQKYTCAPKECVNIIRSDYISYMPVPTSVTYKLIIDHLSTKPYLVGLSIPVIPDVKFHTINIRSKTNIQQDFYEVVQNISEDRIFKGIFVYVTDRYLLHSGQDIFFLNRFKEVQPDIPYALGGCIIEDTLFKHSDLEGVVKRVDKHRDFISGNLVSISMFTIPKNPQSNECNFNMYSVVLESSVWSKVKIQQTINDFSKRVPQFEYSVVVKLSCVGRDKKHKWEQDCFRAVFPNTRLVGCYGNGELGVDHPPKPDASPYPQVKKPCPAPNPRHGLVYSYSTVFVYMGWGKILSNGPP</sequence>
<dbReference type="OrthoDB" id="509497at2759"/>
<feature type="compositionally biased region" description="Low complexity" evidence="1">
    <location>
        <begin position="1"/>
        <end position="11"/>
    </location>
</feature>
<dbReference type="Proteomes" id="UP001652582">
    <property type="component" value="Chromosome 15"/>
</dbReference>
<proteinExistence type="predicted"/>